<keyword evidence="4" id="KW-0479">Metal-binding</keyword>
<evidence type="ECO:0000259" key="8">
    <source>
        <dbReference type="PROSITE" id="PS51918"/>
    </source>
</evidence>
<dbReference type="InterPro" id="IPR007197">
    <property type="entry name" value="rSAM"/>
</dbReference>
<protein>
    <submittedName>
        <fullName evidence="9">Putative geopeptide radical SAM maturase</fullName>
    </submittedName>
</protein>
<evidence type="ECO:0000256" key="6">
    <source>
        <dbReference type="ARBA" id="ARBA00023014"/>
    </source>
</evidence>
<dbReference type="GO" id="GO:0051539">
    <property type="term" value="F:4 iron, 4 sulfur cluster binding"/>
    <property type="evidence" value="ECO:0007669"/>
    <property type="project" value="UniProtKB-KW"/>
</dbReference>
<dbReference type="Pfam" id="PF04055">
    <property type="entry name" value="Radical_SAM"/>
    <property type="match status" value="1"/>
</dbReference>
<evidence type="ECO:0000313" key="9">
    <source>
        <dbReference type="EMBL" id="TGU72767.1"/>
    </source>
</evidence>
<dbReference type="AlphaFoldDB" id="A0A4S1CGS2"/>
<dbReference type="SFLD" id="SFLDG01386">
    <property type="entry name" value="main_SPASM_domain-containing"/>
    <property type="match status" value="1"/>
</dbReference>
<feature type="region of interest" description="Disordered" evidence="7">
    <location>
        <begin position="425"/>
        <end position="454"/>
    </location>
</feature>
<dbReference type="InterPro" id="IPR026322">
    <property type="entry name" value="Geopep_mat_rSAM"/>
</dbReference>
<dbReference type="EMBL" id="SRSC01000002">
    <property type="protein sequence ID" value="TGU72767.1"/>
    <property type="molecule type" value="Genomic_DNA"/>
</dbReference>
<dbReference type="CDD" id="cd01335">
    <property type="entry name" value="Radical_SAM"/>
    <property type="match status" value="1"/>
</dbReference>
<dbReference type="InterPro" id="IPR023885">
    <property type="entry name" value="4Fe4S-binding_SPASM_dom"/>
</dbReference>
<keyword evidence="2" id="KW-0004">4Fe-4S</keyword>
<evidence type="ECO:0000256" key="1">
    <source>
        <dbReference type="ARBA" id="ARBA00001966"/>
    </source>
</evidence>
<dbReference type="UniPathway" id="UPA00782"/>
<proteinExistence type="predicted"/>
<organism evidence="9 10">
    <name type="scientific">Geomonas terrae</name>
    <dbReference type="NCBI Taxonomy" id="2562681"/>
    <lineage>
        <taxon>Bacteria</taxon>
        <taxon>Pseudomonadati</taxon>
        <taxon>Thermodesulfobacteriota</taxon>
        <taxon>Desulfuromonadia</taxon>
        <taxon>Geobacterales</taxon>
        <taxon>Geobacteraceae</taxon>
        <taxon>Geomonas</taxon>
    </lineage>
</organism>
<dbReference type="SFLD" id="SFLDG01067">
    <property type="entry name" value="SPASM/twitch_domain_containing"/>
    <property type="match status" value="1"/>
</dbReference>
<dbReference type="NCBIfam" id="TIGR04280">
    <property type="entry name" value="geopep_mat_rSAM"/>
    <property type="match status" value="1"/>
</dbReference>
<dbReference type="GO" id="GO:0016491">
    <property type="term" value="F:oxidoreductase activity"/>
    <property type="evidence" value="ECO:0007669"/>
    <property type="project" value="InterPro"/>
</dbReference>
<evidence type="ECO:0000256" key="2">
    <source>
        <dbReference type="ARBA" id="ARBA00022485"/>
    </source>
</evidence>
<dbReference type="NCBIfam" id="TIGR04085">
    <property type="entry name" value="rSAM_more_4Fe4S"/>
    <property type="match status" value="1"/>
</dbReference>
<keyword evidence="3" id="KW-0949">S-adenosyl-L-methionine</keyword>
<dbReference type="GO" id="GO:0046872">
    <property type="term" value="F:metal ion binding"/>
    <property type="evidence" value="ECO:0007669"/>
    <property type="project" value="UniProtKB-KW"/>
</dbReference>
<gene>
    <name evidence="9" type="primary">gptM</name>
    <name evidence="9" type="ORF">E4633_10790</name>
</gene>
<evidence type="ECO:0000313" key="10">
    <source>
        <dbReference type="Proteomes" id="UP000306416"/>
    </source>
</evidence>
<dbReference type="SFLD" id="SFLDS00029">
    <property type="entry name" value="Radical_SAM"/>
    <property type="match status" value="1"/>
</dbReference>
<name>A0A4S1CGS2_9BACT</name>
<evidence type="ECO:0000256" key="7">
    <source>
        <dbReference type="SAM" id="MobiDB-lite"/>
    </source>
</evidence>
<keyword evidence="10" id="KW-1185">Reference proteome</keyword>
<dbReference type="PROSITE" id="PS51918">
    <property type="entry name" value="RADICAL_SAM"/>
    <property type="match status" value="1"/>
</dbReference>
<evidence type="ECO:0000256" key="4">
    <source>
        <dbReference type="ARBA" id="ARBA00022723"/>
    </source>
</evidence>
<dbReference type="PANTHER" id="PTHR43787">
    <property type="entry name" value="FEMO COFACTOR BIOSYNTHESIS PROTEIN NIFB-RELATED"/>
    <property type="match status" value="1"/>
</dbReference>
<sequence>MHLSRYLKIYPAKNRPDHFLLYSTLRLSAVILSGAVLDHARNGTLPDALRDKLAHLGMLVPDPVGEREQVRGMLDRVNAKSRRFTAMVVLNLDCNLNCGYCYEAEFRDGRYMRDATADLLVEYLLREQITRGFDVELSFYGGEPLMSLDLIRRISLPLKEQAERHGVDYRFSVVTNGTLLNRRCAEELAALGLKGAKFTLDGPRHIHNIERPYASGAGSFDAIVDNIAAIWDLVPIQLGGNFRRENYLHFPRLLDQLVERGITGGMIQSVLFTPVTPKAGCSERSSGCANPSAPWLVDAQLYLREEILKRGFATSKPKVSACIVELENNLLVSCEGEFYKCPALMGWDGFSIGNLTDGIKDYRESHAVGNWQVDSCLECAYLPLCFGGCRFMNLLQDKTVGEVDCRRDYFDAALQLIVEQDLSRAGNPGTARTAPSPRAIPSPAPSGAPASAAC</sequence>
<keyword evidence="5" id="KW-0408">Iron</keyword>
<dbReference type="PANTHER" id="PTHR43787:SF3">
    <property type="entry name" value="ARYLSULFATASE REGULATORY PROTEIN"/>
    <property type="match status" value="1"/>
</dbReference>
<reference evidence="9 10" key="1">
    <citation type="submission" date="2019-04" db="EMBL/GenBank/DDBJ databases">
        <title>Geobacter oryzae sp. nov., ferric-reducing bacteria isolated from paddy soil.</title>
        <authorList>
            <person name="Xu Z."/>
            <person name="Masuda Y."/>
            <person name="Itoh H."/>
            <person name="Senoo K."/>
        </authorList>
    </citation>
    <scope>NUCLEOTIDE SEQUENCE [LARGE SCALE GENOMIC DNA]</scope>
    <source>
        <strain evidence="9 10">Red111</strain>
    </source>
</reference>
<dbReference type="RefSeq" id="WP_135870240.1">
    <property type="nucleotide sequence ID" value="NZ_SRSC01000002.1"/>
</dbReference>
<evidence type="ECO:0000256" key="5">
    <source>
        <dbReference type="ARBA" id="ARBA00023004"/>
    </source>
</evidence>
<dbReference type="InterPro" id="IPR023867">
    <property type="entry name" value="Sulphatase_maturase_rSAM"/>
</dbReference>
<comment type="caution">
    <text evidence="9">The sequence shown here is derived from an EMBL/GenBank/DDBJ whole genome shotgun (WGS) entry which is preliminary data.</text>
</comment>
<dbReference type="SUPFAM" id="SSF102114">
    <property type="entry name" value="Radical SAM enzymes"/>
    <property type="match status" value="1"/>
</dbReference>
<dbReference type="Proteomes" id="UP000306416">
    <property type="component" value="Unassembled WGS sequence"/>
</dbReference>
<dbReference type="InterPro" id="IPR058240">
    <property type="entry name" value="rSAM_sf"/>
</dbReference>
<accession>A0A4S1CGS2</accession>
<evidence type="ECO:0000256" key="3">
    <source>
        <dbReference type="ARBA" id="ARBA00022691"/>
    </source>
</evidence>
<comment type="cofactor">
    <cofactor evidence="1">
        <name>[4Fe-4S] cluster</name>
        <dbReference type="ChEBI" id="CHEBI:49883"/>
    </cofactor>
</comment>
<dbReference type="Gene3D" id="3.20.20.70">
    <property type="entry name" value="Aldolase class I"/>
    <property type="match status" value="1"/>
</dbReference>
<dbReference type="SFLD" id="SFLDG01384">
    <property type="entry name" value="thioether_bond_formation_requi"/>
    <property type="match status" value="1"/>
</dbReference>
<dbReference type="InterPro" id="IPR013785">
    <property type="entry name" value="Aldolase_TIM"/>
</dbReference>
<feature type="domain" description="Radical SAM core" evidence="8">
    <location>
        <begin position="80"/>
        <end position="313"/>
    </location>
</feature>
<keyword evidence="6" id="KW-0411">Iron-sulfur</keyword>